<comment type="caution">
    <text evidence="2">The sequence shown here is derived from an EMBL/GenBank/DDBJ whole genome shotgun (WGS) entry which is preliminary data.</text>
</comment>
<dbReference type="Pfam" id="PF01636">
    <property type="entry name" value="APH"/>
    <property type="match status" value="1"/>
</dbReference>
<dbReference type="InterPro" id="IPR002575">
    <property type="entry name" value="Aminoglycoside_PTrfase"/>
</dbReference>
<accession>A0ABV7Q6E8</accession>
<evidence type="ECO:0000313" key="3">
    <source>
        <dbReference type="Proteomes" id="UP001595712"/>
    </source>
</evidence>
<feature type="domain" description="Aminoglycoside phosphotransferase" evidence="1">
    <location>
        <begin position="62"/>
        <end position="246"/>
    </location>
</feature>
<dbReference type="RefSeq" id="WP_387979273.1">
    <property type="nucleotide sequence ID" value="NZ_JBHRWO010000021.1"/>
</dbReference>
<dbReference type="EMBL" id="JBHRWO010000021">
    <property type="protein sequence ID" value="MFC3495015.1"/>
    <property type="molecule type" value="Genomic_DNA"/>
</dbReference>
<protein>
    <submittedName>
        <fullName evidence="2">Phosphotransferase</fullName>
    </submittedName>
</protein>
<dbReference type="InterPro" id="IPR011009">
    <property type="entry name" value="Kinase-like_dom_sf"/>
</dbReference>
<proteinExistence type="predicted"/>
<gene>
    <name evidence="2" type="ORF">ACFO8M_21225</name>
</gene>
<sequence>MTDAGPPTALDATAIRPDYATLPAPVREHIEQALGGRPASVRLAGGGFTRGFAARLHSDSGAELFIKAAGPQTPQVQAMYRQEARYNAALPPAVPAPAVVFADDVEDWTVTGFEAVQGDAVTLPMTPETVRQLLDTWAEAADALDPPPNALVELGVGVKTGRSLRLFNAVASGERPSFALPPRLQGRIDELAALEAPVDAVIAADRISHTDLRPDNMLIGDGRAWICDWTSPRYMAPWVDTTLMLLTVHGDGHDADSLFWNHPTAVGVTGDELDTMLAAMTGGLLHGWSDRPENLISPAIDGMMRWSGLAAADWLANRRQW</sequence>
<reference evidence="3" key="1">
    <citation type="journal article" date="2019" name="Int. J. Syst. Evol. Microbiol.">
        <title>The Global Catalogue of Microorganisms (GCM) 10K type strain sequencing project: providing services to taxonomists for standard genome sequencing and annotation.</title>
        <authorList>
            <consortium name="The Broad Institute Genomics Platform"/>
            <consortium name="The Broad Institute Genome Sequencing Center for Infectious Disease"/>
            <person name="Wu L."/>
            <person name="Ma J."/>
        </authorList>
    </citation>
    <scope>NUCLEOTIDE SEQUENCE [LARGE SCALE GENOMIC DNA]</scope>
    <source>
        <strain evidence="3">CGMCC 4.7396</strain>
    </source>
</reference>
<name>A0ABV7Q6E8_9ACTN</name>
<evidence type="ECO:0000313" key="2">
    <source>
        <dbReference type="EMBL" id="MFC3495015.1"/>
    </source>
</evidence>
<dbReference type="Proteomes" id="UP001595712">
    <property type="component" value="Unassembled WGS sequence"/>
</dbReference>
<evidence type="ECO:0000259" key="1">
    <source>
        <dbReference type="Pfam" id="PF01636"/>
    </source>
</evidence>
<keyword evidence="3" id="KW-1185">Reference proteome</keyword>
<organism evidence="2 3">
    <name type="scientific">Glycomyces rhizosphaerae</name>
    <dbReference type="NCBI Taxonomy" id="2054422"/>
    <lineage>
        <taxon>Bacteria</taxon>
        <taxon>Bacillati</taxon>
        <taxon>Actinomycetota</taxon>
        <taxon>Actinomycetes</taxon>
        <taxon>Glycomycetales</taxon>
        <taxon>Glycomycetaceae</taxon>
        <taxon>Glycomyces</taxon>
    </lineage>
</organism>
<dbReference type="SUPFAM" id="SSF56112">
    <property type="entry name" value="Protein kinase-like (PK-like)"/>
    <property type="match status" value="1"/>
</dbReference>